<dbReference type="PROSITE" id="PS51257">
    <property type="entry name" value="PROKAR_LIPOPROTEIN"/>
    <property type="match status" value="1"/>
</dbReference>
<organism evidence="3 4">
    <name type="scientific">Maribacter confluentis</name>
    <dbReference type="NCBI Taxonomy" id="1656093"/>
    <lineage>
        <taxon>Bacteria</taxon>
        <taxon>Pseudomonadati</taxon>
        <taxon>Bacteroidota</taxon>
        <taxon>Flavobacteriia</taxon>
        <taxon>Flavobacteriales</taxon>
        <taxon>Flavobacteriaceae</taxon>
        <taxon>Maribacter</taxon>
    </lineage>
</organism>
<dbReference type="InterPro" id="IPR012334">
    <property type="entry name" value="Pectin_lyas_fold"/>
</dbReference>
<feature type="compositionally biased region" description="Low complexity" evidence="1">
    <location>
        <begin position="138"/>
        <end position="150"/>
    </location>
</feature>
<feature type="compositionally biased region" description="Acidic residues" evidence="1">
    <location>
        <begin position="187"/>
        <end position="204"/>
    </location>
</feature>
<sequence length="676" mass="74863">MKLNLKLPTTLFLLSFVFLFLTSCSKDSDILSDYVVNNSNPTAGIENRVLDDTFILQSNNAIILDVLQNDRFDDLSNVRIIETSLPKSGTITINDDNTLTYTPKSAEPVNNETSNNPVSEPAPGTTEEPETTTEETETPATEPETTTTEPETTEPETSEPETTNTNTETDNSTEESTESTDNNDPPVETEETTGQENTTEEETDTFTYVTEEVNEDGEVTTEEGSVTISKTEVPTTGENVYFVTTNGNSSNDGRSEQSSWDIAHAFRTARAGDIVYVKAGDYGNRHLEVSNSGNENQPISFIGYTSQPGDVVASNSATVSYQDYKNQNDNVNVNYLPTLSGINEARENRAGSAIIVEKQYINISNFQIRKMSYGVYSNRASHIKLDNIIAVNIASEIKSQSGRAFPSYYLDDSYITNSIVINAGTGGLLFDSCDNNTILNNQVYSDNNINACDYYVFLWGDSSGNRIDNLIVEKVGDLEHPGHGLGGFHKMNNNVFTNFKIINTSLELSYAGVEGNVFKDFSITGNFPEQQYHNAIQIANGATNNRFENFSITNGNGIQFLEWDRGDTSEWNVYNQTNAGNNNMFINGEIKDCMYGVVFHHLERSNSPAENNTFQNITFENLSLGLFAANRPNYGNKMVDCRVNKVSTLWDSRNGNVLNFDFGNTVFSLVDFLIPN</sequence>
<dbReference type="Proteomes" id="UP001168579">
    <property type="component" value="Unassembled WGS sequence"/>
</dbReference>
<gene>
    <name evidence="3" type="ORF">Q2T41_16845</name>
</gene>
<proteinExistence type="predicted"/>
<evidence type="ECO:0000256" key="1">
    <source>
        <dbReference type="SAM" id="MobiDB-lite"/>
    </source>
</evidence>
<comment type="caution">
    <text evidence="3">The sequence shown here is derived from an EMBL/GenBank/DDBJ whole genome shotgun (WGS) entry which is preliminary data.</text>
</comment>
<dbReference type="SUPFAM" id="SSF51126">
    <property type="entry name" value="Pectin lyase-like"/>
    <property type="match status" value="1"/>
</dbReference>
<dbReference type="InterPro" id="IPR011050">
    <property type="entry name" value="Pectin_lyase_fold/virulence"/>
</dbReference>
<dbReference type="Gene3D" id="2.160.20.10">
    <property type="entry name" value="Single-stranded right-handed beta-helix, Pectin lyase-like"/>
    <property type="match status" value="1"/>
</dbReference>
<dbReference type="RefSeq" id="WP_304437031.1">
    <property type="nucleotide sequence ID" value="NZ_JAUKUC010000001.1"/>
</dbReference>
<dbReference type="InterPro" id="IPR006626">
    <property type="entry name" value="PbH1"/>
</dbReference>
<feature type="compositionally biased region" description="Acidic residues" evidence="1">
    <location>
        <begin position="212"/>
        <end position="221"/>
    </location>
</feature>
<reference evidence="3" key="1">
    <citation type="journal article" date="2014" name="Int. J. Syst. Evol. Microbiol.">
        <title>Complete genome of a new Firmicutes species belonging to the dominant human colonic microbiota ('Ruminococcus bicirculans') reveals two chromosomes and a selective capacity to utilize plant glucans.</title>
        <authorList>
            <consortium name="NISC Comparative Sequencing Program"/>
            <person name="Wegmann U."/>
            <person name="Louis P."/>
            <person name="Goesmann A."/>
            <person name="Henrissat B."/>
            <person name="Duncan S.H."/>
            <person name="Flint H.J."/>
        </authorList>
    </citation>
    <scope>NUCLEOTIDE SEQUENCE</scope>
    <source>
        <strain evidence="3">CECT 8869</strain>
    </source>
</reference>
<dbReference type="Pfam" id="PF17963">
    <property type="entry name" value="Big_9"/>
    <property type="match status" value="1"/>
</dbReference>
<feature type="chain" id="PRO_5046391259" description="DUF1565 domain-containing protein" evidence="2">
    <location>
        <begin position="29"/>
        <end position="676"/>
    </location>
</feature>
<accession>A0ABT8RTT9</accession>
<protein>
    <recommendedName>
        <fullName evidence="5">DUF1565 domain-containing protein</fullName>
    </recommendedName>
</protein>
<dbReference type="SMART" id="SM00710">
    <property type="entry name" value="PbH1"/>
    <property type="match status" value="7"/>
</dbReference>
<keyword evidence="2" id="KW-0732">Signal</keyword>
<feature type="compositionally biased region" description="Polar residues" evidence="1">
    <location>
        <begin position="88"/>
        <end position="118"/>
    </location>
</feature>
<reference evidence="3" key="2">
    <citation type="submission" date="2023-06" db="EMBL/GenBank/DDBJ databases">
        <authorList>
            <person name="Lucena T."/>
            <person name="Sun Q."/>
        </authorList>
    </citation>
    <scope>NUCLEOTIDE SEQUENCE</scope>
    <source>
        <strain evidence="3">CECT 8869</strain>
    </source>
</reference>
<name>A0ABT8RTT9_9FLAO</name>
<evidence type="ECO:0008006" key="5">
    <source>
        <dbReference type="Google" id="ProtNLM"/>
    </source>
</evidence>
<dbReference type="EMBL" id="JAUKUC010000001">
    <property type="protein sequence ID" value="MDO1514324.1"/>
    <property type="molecule type" value="Genomic_DNA"/>
</dbReference>
<evidence type="ECO:0000256" key="2">
    <source>
        <dbReference type="SAM" id="SignalP"/>
    </source>
</evidence>
<evidence type="ECO:0000313" key="4">
    <source>
        <dbReference type="Proteomes" id="UP001168579"/>
    </source>
</evidence>
<feature type="signal peptide" evidence="2">
    <location>
        <begin position="1"/>
        <end position="28"/>
    </location>
</feature>
<feature type="region of interest" description="Disordered" evidence="1">
    <location>
        <begin position="88"/>
        <end position="227"/>
    </location>
</feature>
<feature type="compositionally biased region" description="Acidic residues" evidence="1">
    <location>
        <begin position="127"/>
        <end position="137"/>
    </location>
</feature>
<evidence type="ECO:0000313" key="3">
    <source>
        <dbReference type="EMBL" id="MDO1514324.1"/>
    </source>
</evidence>
<keyword evidence="4" id="KW-1185">Reference proteome</keyword>
<feature type="compositionally biased region" description="Low complexity" evidence="1">
    <location>
        <begin position="160"/>
        <end position="170"/>
    </location>
</feature>